<dbReference type="Proteomes" id="UP000324897">
    <property type="component" value="Unassembled WGS sequence"/>
</dbReference>
<evidence type="ECO:0000313" key="2">
    <source>
        <dbReference type="Proteomes" id="UP000324897"/>
    </source>
</evidence>
<keyword evidence="2" id="KW-1185">Reference proteome</keyword>
<dbReference type="AlphaFoldDB" id="A0A5J9SQ36"/>
<sequence>MAAVCSDVVSIVAGDSNPFFFLPICLLPRDNDRPVRSKCCLEKDWFTNHLLPSIVTRGLAVTYKSRITRCPFKGLAVTYKITRCPYKGLAVTHKSRITMCSLKNFPLSIKKQNHEVAFRGLAVINHEVSSRGLAVMN</sequence>
<dbReference type="EMBL" id="RWGY01000489">
    <property type="protein sequence ID" value="TVU01096.1"/>
    <property type="molecule type" value="Genomic_DNA"/>
</dbReference>
<reference evidence="1 2" key="1">
    <citation type="journal article" date="2019" name="Sci. Rep.">
        <title>A high-quality genome of Eragrostis curvula grass provides insights into Poaceae evolution and supports new strategies to enhance forage quality.</title>
        <authorList>
            <person name="Carballo J."/>
            <person name="Santos B.A.C.M."/>
            <person name="Zappacosta D."/>
            <person name="Garbus I."/>
            <person name="Selva J.P."/>
            <person name="Gallo C.A."/>
            <person name="Diaz A."/>
            <person name="Albertini E."/>
            <person name="Caccamo M."/>
            <person name="Echenique V."/>
        </authorList>
    </citation>
    <scope>NUCLEOTIDE SEQUENCE [LARGE SCALE GENOMIC DNA]</scope>
    <source>
        <strain evidence="2">cv. Victoria</strain>
        <tissue evidence="1">Leaf</tissue>
    </source>
</reference>
<comment type="caution">
    <text evidence="1">The sequence shown here is derived from an EMBL/GenBank/DDBJ whole genome shotgun (WGS) entry which is preliminary data.</text>
</comment>
<name>A0A5J9SQ36_9POAL</name>
<proteinExistence type="predicted"/>
<gene>
    <name evidence="1" type="ORF">EJB05_53454</name>
</gene>
<evidence type="ECO:0000313" key="1">
    <source>
        <dbReference type="EMBL" id="TVU01096.1"/>
    </source>
</evidence>
<dbReference type="Gramene" id="TVU01096">
    <property type="protein sequence ID" value="TVU01096"/>
    <property type="gene ID" value="EJB05_53454"/>
</dbReference>
<accession>A0A5J9SQ36</accession>
<organism evidence="1 2">
    <name type="scientific">Eragrostis curvula</name>
    <name type="common">weeping love grass</name>
    <dbReference type="NCBI Taxonomy" id="38414"/>
    <lineage>
        <taxon>Eukaryota</taxon>
        <taxon>Viridiplantae</taxon>
        <taxon>Streptophyta</taxon>
        <taxon>Embryophyta</taxon>
        <taxon>Tracheophyta</taxon>
        <taxon>Spermatophyta</taxon>
        <taxon>Magnoliopsida</taxon>
        <taxon>Liliopsida</taxon>
        <taxon>Poales</taxon>
        <taxon>Poaceae</taxon>
        <taxon>PACMAD clade</taxon>
        <taxon>Chloridoideae</taxon>
        <taxon>Eragrostideae</taxon>
        <taxon>Eragrostidinae</taxon>
        <taxon>Eragrostis</taxon>
    </lineage>
</organism>
<protein>
    <submittedName>
        <fullName evidence="1">Uncharacterized protein</fullName>
    </submittedName>
</protein>